<dbReference type="PANTHER" id="PTHR37823:SF1">
    <property type="entry name" value="CYTOCHROME C-553-LIKE"/>
    <property type="match status" value="1"/>
</dbReference>
<dbReference type="Gene3D" id="1.10.760.10">
    <property type="entry name" value="Cytochrome c-like domain"/>
    <property type="match status" value="1"/>
</dbReference>
<dbReference type="InterPro" id="IPR009056">
    <property type="entry name" value="Cyt_c-like_dom"/>
</dbReference>
<sequence length="138" mass="15634">MRSRIFLTAFLLITSLLCFAYVGDGKWLSHVPDKDRGRANPFATSPDAVRAGEKLFQEHCAECHGKEGAGQHGKPALVSARVRRASDGELQWLLRNGSLWNGMPSWSSLPEQQRWQIVTYLRELQRQHPASDVAWLTY</sequence>
<keyword evidence="3 6" id="KW-0479">Metal-binding</keyword>
<dbReference type="RefSeq" id="WP_011524798.1">
    <property type="nucleotide sequence ID" value="NC_008009.1"/>
</dbReference>
<evidence type="ECO:0000256" key="2">
    <source>
        <dbReference type="ARBA" id="ARBA00022617"/>
    </source>
</evidence>
<dbReference type="GO" id="GO:0046872">
    <property type="term" value="F:metal ion binding"/>
    <property type="evidence" value="ECO:0007669"/>
    <property type="project" value="UniProtKB-KW"/>
</dbReference>
<dbReference type="EnsemblBacteria" id="ABF42999">
    <property type="protein sequence ID" value="ABF42999"/>
    <property type="gene ID" value="Acid345_3999"/>
</dbReference>
<organism evidence="8 9">
    <name type="scientific">Koribacter versatilis (strain Ellin345)</name>
    <dbReference type="NCBI Taxonomy" id="204669"/>
    <lineage>
        <taxon>Bacteria</taxon>
        <taxon>Pseudomonadati</taxon>
        <taxon>Acidobacteriota</taxon>
        <taxon>Terriglobia</taxon>
        <taxon>Terriglobales</taxon>
        <taxon>Candidatus Korobacteraceae</taxon>
        <taxon>Candidatus Korobacter</taxon>
    </lineage>
</organism>
<evidence type="ECO:0000256" key="6">
    <source>
        <dbReference type="PROSITE-ProRule" id="PRU00433"/>
    </source>
</evidence>
<dbReference type="PROSITE" id="PS51007">
    <property type="entry name" value="CYTC"/>
    <property type="match status" value="1"/>
</dbReference>
<evidence type="ECO:0000256" key="1">
    <source>
        <dbReference type="ARBA" id="ARBA00022448"/>
    </source>
</evidence>
<dbReference type="GO" id="GO:0020037">
    <property type="term" value="F:heme binding"/>
    <property type="evidence" value="ECO:0007669"/>
    <property type="project" value="InterPro"/>
</dbReference>
<evidence type="ECO:0000259" key="7">
    <source>
        <dbReference type="PROSITE" id="PS51007"/>
    </source>
</evidence>
<gene>
    <name evidence="8" type="ordered locus">Acid345_3999</name>
</gene>
<dbReference type="GO" id="GO:0009055">
    <property type="term" value="F:electron transfer activity"/>
    <property type="evidence" value="ECO:0007669"/>
    <property type="project" value="InterPro"/>
</dbReference>
<keyword evidence="5 6" id="KW-0408">Iron</keyword>
<dbReference type="InterPro" id="IPR036909">
    <property type="entry name" value="Cyt_c-like_dom_sf"/>
</dbReference>
<name>Q1IJF1_KORVE</name>
<dbReference type="AlphaFoldDB" id="Q1IJF1"/>
<evidence type="ECO:0000313" key="9">
    <source>
        <dbReference type="Proteomes" id="UP000002432"/>
    </source>
</evidence>
<protein>
    <recommendedName>
        <fullName evidence="7">Cytochrome c domain-containing protein</fullName>
    </recommendedName>
</protein>
<dbReference type="STRING" id="204669.Acid345_3999"/>
<dbReference type="eggNOG" id="COG2010">
    <property type="taxonomic scope" value="Bacteria"/>
</dbReference>
<dbReference type="HOGENOM" id="CLU_101159_2_1_0"/>
<feature type="domain" description="Cytochrome c" evidence="7">
    <location>
        <begin position="47"/>
        <end position="125"/>
    </location>
</feature>
<dbReference type="KEGG" id="aba:Acid345_3999"/>
<keyword evidence="9" id="KW-1185">Reference proteome</keyword>
<keyword evidence="2 6" id="KW-0349">Heme</keyword>
<evidence type="ECO:0000256" key="3">
    <source>
        <dbReference type="ARBA" id="ARBA00022723"/>
    </source>
</evidence>
<evidence type="ECO:0000313" key="8">
    <source>
        <dbReference type="EMBL" id="ABF42999.1"/>
    </source>
</evidence>
<dbReference type="EMBL" id="CP000360">
    <property type="protein sequence ID" value="ABF42999.1"/>
    <property type="molecule type" value="Genomic_DNA"/>
</dbReference>
<proteinExistence type="predicted"/>
<dbReference type="Proteomes" id="UP000002432">
    <property type="component" value="Chromosome"/>
</dbReference>
<dbReference type="Pfam" id="PF13442">
    <property type="entry name" value="Cytochrome_CBB3"/>
    <property type="match status" value="1"/>
</dbReference>
<accession>Q1IJF1</accession>
<evidence type="ECO:0000256" key="4">
    <source>
        <dbReference type="ARBA" id="ARBA00022982"/>
    </source>
</evidence>
<reference evidence="8 9" key="1">
    <citation type="journal article" date="2009" name="Appl. Environ. Microbiol.">
        <title>Three genomes from the phylum Acidobacteria provide insight into the lifestyles of these microorganisms in soils.</title>
        <authorList>
            <person name="Ward N.L."/>
            <person name="Challacombe J.F."/>
            <person name="Janssen P.H."/>
            <person name="Henrissat B."/>
            <person name="Coutinho P.M."/>
            <person name="Wu M."/>
            <person name="Xie G."/>
            <person name="Haft D.H."/>
            <person name="Sait M."/>
            <person name="Badger J."/>
            <person name="Barabote R.D."/>
            <person name="Bradley B."/>
            <person name="Brettin T.S."/>
            <person name="Brinkac L.M."/>
            <person name="Bruce D."/>
            <person name="Creasy T."/>
            <person name="Daugherty S.C."/>
            <person name="Davidsen T.M."/>
            <person name="DeBoy R.T."/>
            <person name="Detter J.C."/>
            <person name="Dodson R.J."/>
            <person name="Durkin A.S."/>
            <person name="Ganapathy A."/>
            <person name="Gwinn-Giglio M."/>
            <person name="Han C.S."/>
            <person name="Khouri H."/>
            <person name="Kiss H."/>
            <person name="Kothari S.P."/>
            <person name="Madupu R."/>
            <person name="Nelson K.E."/>
            <person name="Nelson W.C."/>
            <person name="Paulsen I."/>
            <person name="Penn K."/>
            <person name="Ren Q."/>
            <person name="Rosovitz M.J."/>
            <person name="Selengut J.D."/>
            <person name="Shrivastava S."/>
            <person name="Sullivan S.A."/>
            <person name="Tapia R."/>
            <person name="Thompson L.S."/>
            <person name="Watkins K.L."/>
            <person name="Yang Q."/>
            <person name="Yu C."/>
            <person name="Zafar N."/>
            <person name="Zhou L."/>
            <person name="Kuske C.R."/>
        </authorList>
    </citation>
    <scope>NUCLEOTIDE SEQUENCE [LARGE SCALE GENOMIC DNA]</scope>
    <source>
        <strain evidence="8 9">Ellin345</strain>
    </source>
</reference>
<dbReference type="PANTHER" id="PTHR37823">
    <property type="entry name" value="CYTOCHROME C-553-LIKE"/>
    <property type="match status" value="1"/>
</dbReference>
<dbReference type="OrthoDB" id="232040at2"/>
<evidence type="ECO:0000256" key="5">
    <source>
        <dbReference type="ARBA" id="ARBA00023004"/>
    </source>
</evidence>
<keyword evidence="1" id="KW-0813">Transport</keyword>
<dbReference type="SUPFAM" id="SSF46626">
    <property type="entry name" value="Cytochrome c"/>
    <property type="match status" value="1"/>
</dbReference>
<dbReference type="InterPro" id="IPR051811">
    <property type="entry name" value="Cytochrome_c550/c551-like"/>
</dbReference>
<keyword evidence="4" id="KW-0249">Electron transport</keyword>